<evidence type="ECO:0000313" key="4">
    <source>
        <dbReference type="EMBL" id="TNN33607.1"/>
    </source>
</evidence>
<dbReference type="EMBL" id="SRLO01002182">
    <property type="protein sequence ID" value="TNN33607.1"/>
    <property type="molecule type" value="Genomic_DNA"/>
</dbReference>
<evidence type="ECO:0000259" key="3">
    <source>
        <dbReference type="Pfam" id="PF12780"/>
    </source>
</evidence>
<organism evidence="4 5">
    <name type="scientific">Liparis tanakae</name>
    <name type="common">Tanaka's snailfish</name>
    <dbReference type="NCBI Taxonomy" id="230148"/>
    <lineage>
        <taxon>Eukaryota</taxon>
        <taxon>Metazoa</taxon>
        <taxon>Chordata</taxon>
        <taxon>Craniata</taxon>
        <taxon>Vertebrata</taxon>
        <taxon>Euteleostomi</taxon>
        <taxon>Actinopterygii</taxon>
        <taxon>Neopterygii</taxon>
        <taxon>Teleostei</taxon>
        <taxon>Neoteleostei</taxon>
        <taxon>Acanthomorphata</taxon>
        <taxon>Eupercaria</taxon>
        <taxon>Perciformes</taxon>
        <taxon>Cottioidei</taxon>
        <taxon>Cottales</taxon>
        <taxon>Liparidae</taxon>
        <taxon>Liparis</taxon>
    </lineage>
</organism>
<feature type="region of interest" description="Disordered" evidence="2">
    <location>
        <begin position="56"/>
        <end position="77"/>
    </location>
</feature>
<dbReference type="AlphaFoldDB" id="A0A4Z2EXE5"/>
<evidence type="ECO:0000313" key="5">
    <source>
        <dbReference type="Proteomes" id="UP000314294"/>
    </source>
</evidence>
<evidence type="ECO:0000256" key="1">
    <source>
        <dbReference type="ARBA" id="ARBA00008887"/>
    </source>
</evidence>
<dbReference type="GO" id="GO:0007018">
    <property type="term" value="P:microtubule-based movement"/>
    <property type="evidence" value="ECO:0007669"/>
    <property type="project" value="InterPro"/>
</dbReference>
<evidence type="ECO:0000256" key="2">
    <source>
        <dbReference type="SAM" id="MobiDB-lite"/>
    </source>
</evidence>
<dbReference type="Proteomes" id="UP000314294">
    <property type="component" value="Unassembled WGS sequence"/>
</dbReference>
<dbReference type="PANTHER" id="PTHR22878:SF73">
    <property type="entry name" value="DYNEIN AXONEMAL HEAVY CHAIN 1"/>
    <property type="match status" value="1"/>
</dbReference>
<dbReference type="GO" id="GO:0045505">
    <property type="term" value="F:dynein intermediate chain binding"/>
    <property type="evidence" value="ECO:0007669"/>
    <property type="project" value="InterPro"/>
</dbReference>
<dbReference type="GO" id="GO:0030286">
    <property type="term" value="C:dynein complex"/>
    <property type="evidence" value="ECO:0007669"/>
    <property type="project" value="InterPro"/>
</dbReference>
<dbReference type="InterPro" id="IPR024317">
    <property type="entry name" value="Dynein_heavy_chain_D4_dom"/>
</dbReference>
<dbReference type="GO" id="GO:0051959">
    <property type="term" value="F:dynein light intermediate chain binding"/>
    <property type="evidence" value="ECO:0007669"/>
    <property type="project" value="InterPro"/>
</dbReference>
<dbReference type="InterPro" id="IPR026983">
    <property type="entry name" value="DHC"/>
</dbReference>
<feature type="domain" description="Dynein heavy chain AAA module D4" evidence="3">
    <location>
        <begin position="9"/>
        <end position="49"/>
    </location>
</feature>
<protein>
    <submittedName>
        <fullName evidence="4">Dynein heavy chain 1, axonemal</fullName>
    </submittedName>
</protein>
<dbReference type="PANTHER" id="PTHR22878">
    <property type="entry name" value="DYNEIN HEAVY CHAIN 6, AXONEMAL-LIKE-RELATED"/>
    <property type="match status" value="1"/>
</dbReference>
<sequence length="77" mass="8768">MNPPPQTLMCVRIHLLASGRCDLYRAELSRHNYVTPKSYLELLKVFSHLIGRKKQELSGERQRMKTGLDKASSNAAI</sequence>
<gene>
    <name evidence="4" type="primary">DNAH1_0</name>
    <name evidence="4" type="ORF">EYF80_056226</name>
</gene>
<dbReference type="Pfam" id="PF12780">
    <property type="entry name" value="AAA_8"/>
    <property type="match status" value="1"/>
</dbReference>
<dbReference type="Gene3D" id="1.20.920.20">
    <property type="match status" value="1"/>
</dbReference>
<keyword evidence="5" id="KW-1185">Reference proteome</keyword>
<comment type="caution">
    <text evidence="4">The sequence shown here is derived from an EMBL/GenBank/DDBJ whole genome shotgun (WGS) entry which is preliminary data.</text>
</comment>
<feature type="compositionally biased region" description="Basic and acidic residues" evidence="2">
    <location>
        <begin position="56"/>
        <end position="68"/>
    </location>
</feature>
<comment type="similarity">
    <text evidence="1">Belongs to the dynein heavy chain family.</text>
</comment>
<dbReference type="OrthoDB" id="5593012at2759"/>
<name>A0A4Z2EXE5_9TELE</name>
<accession>A0A4Z2EXE5</accession>
<proteinExistence type="inferred from homology"/>
<reference evidence="4 5" key="1">
    <citation type="submission" date="2019-03" db="EMBL/GenBank/DDBJ databases">
        <title>First draft genome of Liparis tanakae, snailfish: a comprehensive survey of snailfish specific genes.</title>
        <authorList>
            <person name="Kim W."/>
            <person name="Song I."/>
            <person name="Jeong J.-H."/>
            <person name="Kim D."/>
            <person name="Kim S."/>
            <person name="Ryu S."/>
            <person name="Song J.Y."/>
            <person name="Lee S.K."/>
        </authorList>
    </citation>
    <scope>NUCLEOTIDE SEQUENCE [LARGE SCALE GENOMIC DNA]</scope>
    <source>
        <tissue evidence="4">Muscle</tissue>
    </source>
</reference>